<protein>
    <submittedName>
        <fullName evidence="2">Uncharacterized protein</fullName>
    </submittedName>
</protein>
<dbReference type="OrthoDB" id="1001919at2759"/>
<accession>A0A1R3HP85</accession>
<dbReference type="AlphaFoldDB" id="A0A1R3HP85"/>
<keyword evidence="1" id="KW-0732">Signal</keyword>
<evidence type="ECO:0000256" key="1">
    <source>
        <dbReference type="SAM" id="SignalP"/>
    </source>
</evidence>
<feature type="signal peptide" evidence="1">
    <location>
        <begin position="1"/>
        <end position="26"/>
    </location>
</feature>
<proteinExistence type="predicted"/>
<sequence length="79" mass="8285">MEKTCFKLFVCLLLVMGSWRLRGAEARGPFCCPRMVNCTVVCQGFPSHCDGCNCICGGAADEAAAAAAATINTSPLPIN</sequence>
<gene>
    <name evidence="2" type="ORF">COLO4_27765</name>
</gene>
<feature type="chain" id="PRO_5013363027" evidence="1">
    <location>
        <begin position="27"/>
        <end position="79"/>
    </location>
</feature>
<evidence type="ECO:0000313" key="2">
    <source>
        <dbReference type="EMBL" id="OMO72206.1"/>
    </source>
</evidence>
<keyword evidence="3" id="KW-1185">Reference proteome</keyword>
<organism evidence="2 3">
    <name type="scientific">Corchorus olitorius</name>
    <dbReference type="NCBI Taxonomy" id="93759"/>
    <lineage>
        <taxon>Eukaryota</taxon>
        <taxon>Viridiplantae</taxon>
        <taxon>Streptophyta</taxon>
        <taxon>Embryophyta</taxon>
        <taxon>Tracheophyta</taxon>
        <taxon>Spermatophyta</taxon>
        <taxon>Magnoliopsida</taxon>
        <taxon>eudicotyledons</taxon>
        <taxon>Gunneridae</taxon>
        <taxon>Pentapetalae</taxon>
        <taxon>rosids</taxon>
        <taxon>malvids</taxon>
        <taxon>Malvales</taxon>
        <taxon>Malvaceae</taxon>
        <taxon>Grewioideae</taxon>
        <taxon>Apeibeae</taxon>
        <taxon>Corchorus</taxon>
    </lineage>
</organism>
<comment type="caution">
    <text evidence="2">The sequence shown here is derived from an EMBL/GenBank/DDBJ whole genome shotgun (WGS) entry which is preliminary data.</text>
</comment>
<evidence type="ECO:0000313" key="3">
    <source>
        <dbReference type="Proteomes" id="UP000187203"/>
    </source>
</evidence>
<name>A0A1R3HP85_9ROSI</name>
<dbReference type="EMBL" id="AWUE01019685">
    <property type="protein sequence ID" value="OMO72206.1"/>
    <property type="molecule type" value="Genomic_DNA"/>
</dbReference>
<reference evidence="3" key="1">
    <citation type="submission" date="2013-09" db="EMBL/GenBank/DDBJ databases">
        <title>Corchorus olitorius genome sequencing.</title>
        <authorList>
            <person name="Alam M."/>
            <person name="Haque M.S."/>
            <person name="Islam M.S."/>
            <person name="Emdad E.M."/>
            <person name="Islam M.M."/>
            <person name="Ahmed B."/>
            <person name="Halim A."/>
            <person name="Hossen Q.M.M."/>
            <person name="Hossain M.Z."/>
            <person name="Ahmed R."/>
            <person name="Khan M.M."/>
            <person name="Islam R."/>
            <person name="Rashid M.M."/>
            <person name="Khan S.A."/>
            <person name="Rahman M.S."/>
            <person name="Alam M."/>
            <person name="Yahiya A.S."/>
            <person name="Khan M.S."/>
            <person name="Azam M.S."/>
            <person name="Haque T."/>
            <person name="Lashkar M.Z.H."/>
            <person name="Akhand A.I."/>
            <person name="Morshed G."/>
            <person name="Roy S."/>
            <person name="Uddin K.S."/>
            <person name="Rabeya T."/>
            <person name="Hossain A.S."/>
            <person name="Chowdhury A."/>
            <person name="Snigdha A.R."/>
            <person name="Mortoza M.S."/>
            <person name="Matin S.A."/>
            <person name="Hoque S.M.E."/>
            <person name="Islam M.K."/>
            <person name="Roy D.K."/>
            <person name="Haider R."/>
            <person name="Moosa M.M."/>
            <person name="Elias S.M."/>
            <person name="Hasan A.M."/>
            <person name="Jahan S."/>
            <person name="Shafiuddin M."/>
            <person name="Mahmood N."/>
            <person name="Shommy N.S."/>
        </authorList>
    </citation>
    <scope>NUCLEOTIDE SEQUENCE [LARGE SCALE GENOMIC DNA]</scope>
    <source>
        <strain evidence="3">cv. O-4</strain>
    </source>
</reference>
<dbReference type="Proteomes" id="UP000187203">
    <property type="component" value="Unassembled WGS sequence"/>
</dbReference>